<reference key="2">
    <citation type="submission" date="2011-05" db="EMBL/GenBank/DDBJ databases">
        <title>The Genome Sequence of Magnaporthe oryzae 70-15.</title>
        <authorList>
            <consortium name="The Broad Institute Genome Sequencing Platform"/>
            <person name="Ma L.-J."/>
            <person name="Dead R."/>
            <person name="Young S.K."/>
            <person name="Zeng Q."/>
            <person name="Gargeya S."/>
            <person name="Fitzgerald M."/>
            <person name="Haas B."/>
            <person name="Abouelleil A."/>
            <person name="Alvarado L."/>
            <person name="Arachchi H.M."/>
            <person name="Berlin A."/>
            <person name="Brown A."/>
            <person name="Chapman S.B."/>
            <person name="Chen Z."/>
            <person name="Dunbar C."/>
            <person name="Freedman E."/>
            <person name="Gearin G."/>
            <person name="Gellesch M."/>
            <person name="Goldberg J."/>
            <person name="Griggs A."/>
            <person name="Gujja S."/>
            <person name="Heiman D."/>
            <person name="Howarth C."/>
            <person name="Larson L."/>
            <person name="Lui A."/>
            <person name="MacDonald P.J.P."/>
            <person name="Mehta T."/>
            <person name="Montmayeur A."/>
            <person name="Murphy C."/>
            <person name="Neiman D."/>
            <person name="Pearson M."/>
            <person name="Priest M."/>
            <person name="Roberts A."/>
            <person name="Saif S."/>
            <person name="Shea T."/>
            <person name="Shenoy N."/>
            <person name="Sisk P."/>
            <person name="Stolte C."/>
            <person name="Sykes S."/>
            <person name="Yandava C."/>
            <person name="Wortman J."/>
            <person name="Nusbaum C."/>
            <person name="Birren B."/>
        </authorList>
    </citation>
    <scope>NUCLEOTIDE SEQUENCE</scope>
    <source>
        <strain>70-15</strain>
    </source>
</reference>
<dbReference type="RefSeq" id="XP_003709046.1">
    <property type="nucleotide sequence ID" value="XM_003708998.1"/>
</dbReference>
<dbReference type="GeneID" id="12984335"/>
<dbReference type="KEGG" id="mgr:MGG_16084"/>
<evidence type="ECO:0000313" key="2">
    <source>
        <dbReference type="Proteomes" id="UP000009058"/>
    </source>
</evidence>
<keyword evidence="2" id="KW-1185">Reference proteome</keyword>
<dbReference type="HOGENOM" id="CLU_1635734_0_0_1"/>
<dbReference type="VEuPathDB" id="FungiDB:MGG_16084"/>
<dbReference type="EMBL" id="CM001231">
    <property type="protein sequence ID" value="EHA56434.1"/>
    <property type="molecule type" value="Genomic_DNA"/>
</dbReference>
<sequence length="162" mass="16727">MSTSIPNIHPRCAQAKKVASNHKTLAPLAILLSLGAAQFDVQCDQTQLFSAPRDAFDAFIDLIPDGEWQDDDGVGFGRNEGGSLICASASPCPGCSVTGEQVRGMLRQGYDDCDIGGSGNDAGEGRFWQYRVDDGDTSILAGGGPCPGTFGVPGTSVAVTGS</sequence>
<name>G4MQ41_PYRO7</name>
<proteinExistence type="predicted"/>
<organism evidence="1 2">
    <name type="scientific">Pyricularia oryzae (strain 70-15 / ATCC MYA-4617 / FGSC 8958)</name>
    <name type="common">Rice blast fungus</name>
    <name type="synonym">Magnaporthe oryzae</name>
    <dbReference type="NCBI Taxonomy" id="242507"/>
    <lineage>
        <taxon>Eukaryota</taxon>
        <taxon>Fungi</taxon>
        <taxon>Dikarya</taxon>
        <taxon>Ascomycota</taxon>
        <taxon>Pezizomycotina</taxon>
        <taxon>Sordariomycetes</taxon>
        <taxon>Sordariomycetidae</taxon>
        <taxon>Magnaporthales</taxon>
        <taxon>Pyriculariaceae</taxon>
        <taxon>Pyricularia</taxon>
    </lineage>
</organism>
<dbReference type="InParanoid" id="G4MQ41"/>
<dbReference type="Proteomes" id="UP000009058">
    <property type="component" value="Chromosome 1"/>
</dbReference>
<dbReference type="OrthoDB" id="5182123at2759"/>
<evidence type="ECO:0000313" key="1">
    <source>
        <dbReference type="EMBL" id="EHA56434.1"/>
    </source>
</evidence>
<reference evidence="1 2" key="1">
    <citation type="journal article" date="2005" name="Nature">
        <title>The genome sequence of the rice blast fungus Magnaporthe grisea.</title>
        <authorList>
            <person name="Dean R.A."/>
            <person name="Talbot N.J."/>
            <person name="Ebbole D.J."/>
            <person name="Farman M.L."/>
            <person name="Mitchell T.K."/>
            <person name="Orbach M.J."/>
            <person name="Thon M."/>
            <person name="Kulkarni R."/>
            <person name="Xu J.R."/>
            <person name="Pan H."/>
            <person name="Read N.D."/>
            <person name="Lee Y.H."/>
            <person name="Carbone I."/>
            <person name="Brown D."/>
            <person name="Oh Y.Y."/>
            <person name="Donofrio N."/>
            <person name="Jeong J.S."/>
            <person name="Soanes D.M."/>
            <person name="Djonovic S."/>
            <person name="Kolomiets E."/>
            <person name="Rehmeyer C."/>
            <person name="Li W."/>
            <person name="Harding M."/>
            <person name="Kim S."/>
            <person name="Lebrun M.H."/>
            <person name="Bohnert H."/>
            <person name="Coughlan S."/>
            <person name="Butler J."/>
            <person name="Calvo S."/>
            <person name="Ma L.J."/>
            <person name="Nicol R."/>
            <person name="Purcell S."/>
            <person name="Nusbaum C."/>
            <person name="Galagan J.E."/>
            <person name="Birren B.W."/>
        </authorList>
    </citation>
    <scope>NUCLEOTIDE SEQUENCE [LARGE SCALE GENOMIC DNA]</scope>
    <source>
        <strain evidence="2">70-15 / ATCC MYA-4617 / FGSC 8958</strain>
    </source>
</reference>
<gene>
    <name evidence="1" type="ORF">MGG_16084</name>
</gene>
<accession>G4MQ41</accession>
<dbReference type="AlphaFoldDB" id="G4MQ41"/>
<protein>
    <submittedName>
        <fullName evidence="1">Uncharacterized protein</fullName>
    </submittedName>
</protein>